<dbReference type="AlphaFoldDB" id="A0A4R4NZN2"/>
<sequence length="137" mass="15505">MTTTPAANVDLLRGLYQLLTDGDIDQAAEHLTEDFVANQPGRPEPTIGRDPWKQGTQYMLAAFPDLKVTIDDIFGHEDKVVVRLHFDGTHQGPFVDIPPTQRRVTFRSLELYRIKDGKVAEEWVAPDTMDLMRQLTA</sequence>
<dbReference type="Proteomes" id="UP000295075">
    <property type="component" value="Unassembled WGS sequence"/>
</dbReference>
<name>A0A4R4NZN2_9ACTN</name>
<keyword evidence="2" id="KW-1185">Reference proteome</keyword>
<dbReference type="InterPro" id="IPR009959">
    <property type="entry name" value="Cyclase_SnoaL-like"/>
</dbReference>
<dbReference type="Pfam" id="PF07366">
    <property type="entry name" value="SnoaL"/>
    <property type="match status" value="1"/>
</dbReference>
<dbReference type="OrthoDB" id="3624661at2"/>
<organism evidence="1 2">
    <name type="scientific">Kribbella albertanoniae</name>
    <dbReference type="NCBI Taxonomy" id="1266829"/>
    <lineage>
        <taxon>Bacteria</taxon>
        <taxon>Bacillati</taxon>
        <taxon>Actinomycetota</taxon>
        <taxon>Actinomycetes</taxon>
        <taxon>Propionibacteriales</taxon>
        <taxon>Kribbellaceae</taxon>
        <taxon>Kribbella</taxon>
    </lineage>
</organism>
<dbReference type="SUPFAM" id="SSF54427">
    <property type="entry name" value="NTF2-like"/>
    <property type="match status" value="1"/>
</dbReference>
<dbReference type="PANTHER" id="PTHR38436:SF1">
    <property type="entry name" value="ESTER CYCLASE"/>
    <property type="match status" value="1"/>
</dbReference>
<evidence type="ECO:0000313" key="1">
    <source>
        <dbReference type="EMBL" id="TDC14644.1"/>
    </source>
</evidence>
<proteinExistence type="predicted"/>
<comment type="caution">
    <text evidence="1">The sequence shown here is derived from an EMBL/GenBank/DDBJ whole genome shotgun (WGS) entry which is preliminary data.</text>
</comment>
<evidence type="ECO:0000313" key="2">
    <source>
        <dbReference type="Proteomes" id="UP000295075"/>
    </source>
</evidence>
<dbReference type="EMBL" id="SMKA01000378">
    <property type="protein sequence ID" value="TDC14644.1"/>
    <property type="molecule type" value="Genomic_DNA"/>
</dbReference>
<dbReference type="PANTHER" id="PTHR38436">
    <property type="entry name" value="POLYKETIDE CYCLASE SNOAL-LIKE DOMAIN"/>
    <property type="match status" value="1"/>
</dbReference>
<accession>A0A4R4NZN2</accession>
<dbReference type="GO" id="GO:0030638">
    <property type="term" value="P:polyketide metabolic process"/>
    <property type="evidence" value="ECO:0007669"/>
    <property type="project" value="InterPro"/>
</dbReference>
<protein>
    <submittedName>
        <fullName evidence="1">Ester cyclase</fullName>
    </submittedName>
</protein>
<dbReference type="Gene3D" id="3.10.450.50">
    <property type="match status" value="1"/>
</dbReference>
<dbReference type="RefSeq" id="WP_132415425.1">
    <property type="nucleotide sequence ID" value="NZ_SMKA01000378.1"/>
</dbReference>
<gene>
    <name evidence="1" type="ORF">E1261_41965</name>
</gene>
<reference evidence="1 2" key="1">
    <citation type="submission" date="2019-03" db="EMBL/GenBank/DDBJ databases">
        <title>Draft genome sequences of novel Actinobacteria.</title>
        <authorList>
            <person name="Sahin N."/>
            <person name="Ay H."/>
            <person name="Saygin H."/>
        </authorList>
    </citation>
    <scope>NUCLEOTIDE SEQUENCE [LARGE SCALE GENOMIC DNA]</scope>
    <source>
        <strain evidence="1 2">JCM 30547</strain>
    </source>
</reference>
<dbReference type="InterPro" id="IPR032710">
    <property type="entry name" value="NTF2-like_dom_sf"/>
</dbReference>